<feature type="active site" description="Charge relay system" evidence="4">
    <location>
        <position position="191"/>
    </location>
</feature>
<dbReference type="Gene3D" id="3.40.50.200">
    <property type="entry name" value="Peptidase S8/S53 domain"/>
    <property type="match status" value="1"/>
</dbReference>
<dbReference type="Proteomes" id="UP000285517">
    <property type="component" value="Chromosome"/>
</dbReference>
<evidence type="ECO:0000313" key="7">
    <source>
        <dbReference type="Proteomes" id="UP000285517"/>
    </source>
</evidence>
<dbReference type="OrthoDB" id="1055762at2"/>
<dbReference type="InterPro" id="IPR036852">
    <property type="entry name" value="Peptidase_S8/S53_dom_sf"/>
</dbReference>
<feature type="domain" description="Peptidase S8/S53" evidence="5">
    <location>
        <begin position="158"/>
        <end position="428"/>
    </location>
</feature>
<evidence type="ECO:0000256" key="2">
    <source>
        <dbReference type="ARBA" id="ARBA00022801"/>
    </source>
</evidence>
<dbReference type="Pfam" id="PF00082">
    <property type="entry name" value="Peptidase_S8"/>
    <property type="match status" value="1"/>
</dbReference>
<dbReference type="GO" id="GO:0016485">
    <property type="term" value="P:protein processing"/>
    <property type="evidence" value="ECO:0007669"/>
    <property type="project" value="TreeGrafter"/>
</dbReference>
<proteinExistence type="inferred from homology"/>
<gene>
    <name evidence="6" type="ORF">EI546_14845</name>
</gene>
<keyword evidence="1 4" id="KW-0645">Protease</keyword>
<reference evidence="6 7" key="1">
    <citation type="submission" date="2019-01" db="EMBL/GenBank/DDBJ databases">
        <title>Complete genome sequencing of Aequorivita sp. H23M31.</title>
        <authorList>
            <person name="Bae J.-W."/>
        </authorList>
    </citation>
    <scope>NUCLEOTIDE SEQUENCE [LARGE SCALE GENOMIC DNA]</scope>
    <source>
        <strain evidence="6 7">H23M31</strain>
    </source>
</reference>
<accession>A0A410G6W1</accession>
<dbReference type="GO" id="GO:0004252">
    <property type="term" value="F:serine-type endopeptidase activity"/>
    <property type="evidence" value="ECO:0007669"/>
    <property type="project" value="UniProtKB-UniRule"/>
</dbReference>
<dbReference type="PANTHER" id="PTHR42884:SF14">
    <property type="entry name" value="NEUROENDOCRINE CONVERTASE 1"/>
    <property type="match status" value="1"/>
</dbReference>
<protein>
    <recommendedName>
        <fullName evidence="5">Peptidase S8/S53 domain-containing protein</fullName>
    </recommendedName>
</protein>
<feature type="active site" description="Charge relay system" evidence="4">
    <location>
        <position position="165"/>
    </location>
</feature>
<name>A0A410G6W1_9FLAO</name>
<evidence type="ECO:0000256" key="4">
    <source>
        <dbReference type="PROSITE-ProRule" id="PRU01240"/>
    </source>
</evidence>
<dbReference type="SUPFAM" id="SSF52743">
    <property type="entry name" value="Subtilisin-like"/>
    <property type="match status" value="1"/>
</dbReference>
<dbReference type="PANTHER" id="PTHR42884">
    <property type="entry name" value="PROPROTEIN CONVERTASE SUBTILISIN/KEXIN-RELATED"/>
    <property type="match status" value="1"/>
</dbReference>
<keyword evidence="3 4" id="KW-0720">Serine protease</keyword>
<dbReference type="PROSITE" id="PS51892">
    <property type="entry name" value="SUBTILASE"/>
    <property type="match status" value="1"/>
</dbReference>
<evidence type="ECO:0000259" key="5">
    <source>
        <dbReference type="Pfam" id="PF00082"/>
    </source>
</evidence>
<evidence type="ECO:0000256" key="3">
    <source>
        <dbReference type="ARBA" id="ARBA00022825"/>
    </source>
</evidence>
<dbReference type="RefSeq" id="WP_128251279.1">
    <property type="nucleotide sequence ID" value="NZ_CP034951.1"/>
</dbReference>
<feature type="active site" description="Charge relay system" evidence="4">
    <location>
        <position position="390"/>
    </location>
</feature>
<dbReference type="EMBL" id="CP034951">
    <property type="protein sequence ID" value="QAA82915.1"/>
    <property type="molecule type" value="Genomic_DNA"/>
</dbReference>
<sequence>MKQIILFIIILVQSFQMTSQNEAWFYLRAKDTAFTPSFEKKGEYLVYSGKDAQLKSILQKYKIRTFKKTWRNAKKENLKRTFFVISDKEALMNDLLTNAPNLFVFGELIAEEDKKIFEPNDYGLTSTIGENLGAQVNLDYLDVLEVPKAWYYTTGSRDIIIGISDGGIDSLDIEFAGKTKIIRNSYLSKGHGYSIAELAAGQGNNAYGIAGVCYDCSIYATNYSHANTLEQLVELSNLGVKVINCSWGTRTFYQTAQEAIYEMLENGTVVVAIGHNLSFSEGKGKVYYYPASYDKVIAVSSVSHRYADYHENIKVEEGKDLYYVENIRYYLSRTAGFKNNDTTQLPHNYPVSIKNLNDKIDILGPSVGLFRYSEMILHNEVAVSEYNQTSEVAPLISGTVGLMFSLYPCLPAEEVETIIKLTSTNIDDIEANKPYKGLYGAGMLNTGKAVKMVFDMFAEKEPVKIENQRFSRWDFKLTALSDVLIQNQEFTENSTLELTSKKGITLSENTVLKPNVNGGIHLKINPSLEKECELRLRDPSILEE</sequence>
<keyword evidence="7" id="KW-1185">Reference proteome</keyword>
<organism evidence="6 7">
    <name type="scientific">Aequorivita ciconiae</name>
    <dbReference type="NCBI Taxonomy" id="2494375"/>
    <lineage>
        <taxon>Bacteria</taxon>
        <taxon>Pseudomonadati</taxon>
        <taxon>Bacteroidota</taxon>
        <taxon>Flavobacteriia</taxon>
        <taxon>Flavobacteriales</taxon>
        <taxon>Flavobacteriaceae</taxon>
        <taxon>Aequorivita</taxon>
    </lineage>
</organism>
<dbReference type="InterPro" id="IPR000209">
    <property type="entry name" value="Peptidase_S8/S53_dom"/>
</dbReference>
<evidence type="ECO:0000313" key="6">
    <source>
        <dbReference type="EMBL" id="QAA82915.1"/>
    </source>
</evidence>
<dbReference type="KEGG" id="aev:EI546_14845"/>
<evidence type="ECO:0000256" key="1">
    <source>
        <dbReference type="ARBA" id="ARBA00022670"/>
    </source>
</evidence>
<dbReference type="CDD" id="cd00306">
    <property type="entry name" value="Peptidases_S8_S53"/>
    <property type="match status" value="1"/>
</dbReference>
<keyword evidence="2 4" id="KW-0378">Hydrolase</keyword>
<dbReference type="AlphaFoldDB" id="A0A410G6W1"/>
<comment type="similarity">
    <text evidence="4">Belongs to the peptidase S8 family.</text>
</comment>
<dbReference type="GO" id="GO:0016020">
    <property type="term" value="C:membrane"/>
    <property type="evidence" value="ECO:0007669"/>
    <property type="project" value="TreeGrafter"/>
</dbReference>